<feature type="domain" description="VTT" evidence="7">
    <location>
        <begin position="68"/>
        <end position="184"/>
    </location>
</feature>
<organism evidence="8 9">
    <name type="scientific">Clostridium aciditolerans</name>
    <dbReference type="NCBI Taxonomy" id="339861"/>
    <lineage>
        <taxon>Bacteria</taxon>
        <taxon>Bacillati</taxon>
        <taxon>Bacillota</taxon>
        <taxon>Clostridia</taxon>
        <taxon>Eubacteriales</taxon>
        <taxon>Clostridiaceae</taxon>
        <taxon>Clostridium</taxon>
    </lineage>
</organism>
<evidence type="ECO:0000313" key="8">
    <source>
        <dbReference type="EMBL" id="MBI6873507.1"/>
    </source>
</evidence>
<dbReference type="PANTHER" id="PTHR12677">
    <property type="entry name" value="GOLGI APPARATUS MEMBRANE PROTEIN TVP38-RELATED"/>
    <property type="match status" value="1"/>
</dbReference>
<comment type="caution">
    <text evidence="8">The sequence shown here is derived from an EMBL/GenBank/DDBJ whole genome shotgun (WGS) entry which is preliminary data.</text>
</comment>
<accession>A0A934M3S7</accession>
<gene>
    <name evidence="8" type="ORF">I6U51_12425</name>
</gene>
<comment type="similarity">
    <text evidence="6">Belongs to the TVP38/TMEM64 family.</text>
</comment>
<evidence type="ECO:0000256" key="6">
    <source>
        <dbReference type="RuleBase" id="RU366058"/>
    </source>
</evidence>
<keyword evidence="9" id="KW-1185">Reference proteome</keyword>
<reference evidence="8" key="1">
    <citation type="submission" date="2020-12" db="EMBL/GenBank/DDBJ databases">
        <title>Clostridium thailandense sp. nov., a novel acetogenic bacterium isolated from peat land soil in Thailand.</title>
        <authorList>
            <person name="Chaikitkaew S."/>
            <person name="Birkeland N.K."/>
        </authorList>
    </citation>
    <scope>NUCLEOTIDE SEQUENCE</scope>
    <source>
        <strain evidence="8">DSM 17425</strain>
    </source>
</reference>
<keyword evidence="2 6" id="KW-1003">Cell membrane</keyword>
<sequence length="222" mass="25107">MKKDKIKWLKWLVAIIFGAVFLYIMIRYGKRLSHLRLGKIKRYILSYGSFSSVIFLILYTLKPIVLFIPVWPLSVIAGNIFGPYKALMLSMTGCFLSGTLAFFLAKFLGRSFVDKLLKGKAMTLDSNIEKHGLKIMAIMRLTFVFPYDPLSYAAGLTKMKYRDFILGTMIGVFPEMVSYSFMGKNLEHPLSIKFAAPIILIIVVAGVAIYAHKALKGKKINE</sequence>
<keyword evidence="3 6" id="KW-0812">Transmembrane</keyword>
<comment type="subcellular location">
    <subcellularLocation>
        <location evidence="1 6">Cell membrane</location>
        <topology evidence="1 6">Multi-pass membrane protein</topology>
    </subcellularLocation>
</comment>
<evidence type="ECO:0000259" key="7">
    <source>
        <dbReference type="Pfam" id="PF09335"/>
    </source>
</evidence>
<protein>
    <recommendedName>
        <fullName evidence="6">TVP38/TMEM64 family membrane protein</fullName>
    </recommendedName>
</protein>
<dbReference type="InterPro" id="IPR032816">
    <property type="entry name" value="VTT_dom"/>
</dbReference>
<dbReference type="Pfam" id="PF09335">
    <property type="entry name" value="VTT_dom"/>
    <property type="match status" value="1"/>
</dbReference>
<keyword evidence="5 6" id="KW-0472">Membrane</keyword>
<evidence type="ECO:0000256" key="5">
    <source>
        <dbReference type="ARBA" id="ARBA00023136"/>
    </source>
</evidence>
<feature type="transmembrane region" description="Helical" evidence="6">
    <location>
        <begin position="88"/>
        <end position="108"/>
    </location>
</feature>
<dbReference type="PANTHER" id="PTHR12677:SF49">
    <property type="entry name" value="TVP38_TMEM64 FAMILY MEMBRANE PROTEIN"/>
    <property type="match status" value="1"/>
</dbReference>
<keyword evidence="4 6" id="KW-1133">Transmembrane helix</keyword>
<proteinExistence type="inferred from homology"/>
<feature type="transmembrane region" description="Helical" evidence="6">
    <location>
        <begin position="6"/>
        <end position="26"/>
    </location>
</feature>
<feature type="transmembrane region" description="Helical" evidence="6">
    <location>
        <begin position="194"/>
        <end position="211"/>
    </location>
</feature>
<evidence type="ECO:0000256" key="1">
    <source>
        <dbReference type="ARBA" id="ARBA00004651"/>
    </source>
</evidence>
<dbReference type="Proteomes" id="UP000622687">
    <property type="component" value="Unassembled WGS sequence"/>
</dbReference>
<feature type="transmembrane region" description="Helical" evidence="6">
    <location>
        <begin position="47"/>
        <end position="68"/>
    </location>
</feature>
<evidence type="ECO:0000256" key="2">
    <source>
        <dbReference type="ARBA" id="ARBA00022475"/>
    </source>
</evidence>
<dbReference type="GO" id="GO:0005886">
    <property type="term" value="C:plasma membrane"/>
    <property type="evidence" value="ECO:0007669"/>
    <property type="project" value="UniProtKB-SubCell"/>
</dbReference>
<dbReference type="RefSeq" id="WP_211142939.1">
    <property type="nucleotide sequence ID" value="NZ_JAEEGB010000014.1"/>
</dbReference>
<name>A0A934M3S7_9CLOT</name>
<evidence type="ECO:0000313" key="9">
    <source>
        <dbReference type="Proteomes" id="UP000622687"/>
    </source>
</evidence>
<feature type="transmembrane region" description="Helical" evidence="6">
    <location>
        <begin position="164"/>
        <end position="182"/>
    </location>
</feature>
<evidence type="ECO:0000256" key="4">
    <source>
        <dbReference type="ARBA" id="ARBA00022989"/>
    </source>
</evidence>
<dbReference type="AlphaFoldDB" id="A0A934M3S7"/>
<dbReference type="EMBL" id="JAEEGB010000014">
    <property type="protein sequence ID" value="MBI6873507.1"/>
    <property type="molecule type" value="Genomic_DNA"/>
</dbReference>
<evidence type="ECO:0000256" key="3">
    <source>
        <dbReference type="ARBA" id="ARBA00022692"/>
    </source>
</evidence>
<dbReference type="InterPro" id="IPR015414">
    <property type="entry name" value="TMEM64"/>
</dbReference>